<dbReference type="InterPro" id="IPR005122">
    <property type="entry name" value="Uracil-DNA_glycosylase-like"/>
</dbReference>
<dbReference type="EMBL" id="QRVJ01000002">
    <property type="protein sequence ID" value="RGS39231.1"/>
    <property type="molecule type" value="Genomic_DNA"/>
</dbReference>
<dbReference type="AlphaFoldDB" id="A0A0P0G9F9"/>
<evidence type="ECO:0000256" key="2">
    <source>
        <dbReference type="ARBA" id="ARBA00002631"/>
    </source>
</evidence>
<dbReference type="EMBL" id="VVYW01000011">
    <property type="protein sequence ID" value="KAA5407714.1"/>
    <property type="molecule type" value="Genomic_DNA"/>
</dbReference>
<dbReference type="NCBIfam" id="TIGR00628">
    <property type="entry name" value="ung"/>
    <property type="match status" value="1"/>
</dbReference>
<evidence type="ECO:0000256" key="9">
    <source>
        <dbReference type="ARBA" id="ARBA00023204"/>
    </source>
</evidence>
<evidence type="ECO:0000256" key="5">
    <source>
        <dbReference type="ARBA" id="ARBA00018429"/>
    </source>
</evidence>
<dbReference type="PANTHER" id="PTHR11264:SF0">
    <property type="entry name" value="URACIL-DNA GLYCOSYLASE"/>
    <property type="match status" value="1"/>
</dbReference>
<dbReference type="PANTHER" id="PTHR11264">
    <property type="entry name" value="URACIL-DNA GLYCOSYLASE"/>
    <property type="match status" value="1"/>
</dbReference>
<dbReference type="EC" id="3.2.2.27" evidence="4 10"/>
<feature type="active site" description="Proton acceptor" evidence="10 11">
    <location>
        <position position="65"/>
    </location>
</feature>
<dbReference type="NCBIfam" id="NF003589">
    <property type="entry name" value="PRK05254.1-2"/>
    <property type="match status" value="1"/>
</dbReference>
<evidence type="ECO:0000313" key="21">
    <source>
        <dbReference type="Proteomes" id="UP000061809"/>
    </source>
</evidence>
<dbReference type="EMBL" id="VVYX01000001">
    <property type="protein sequence ID" value="KAA5422877.1"/>
    <property type="molecule type" value="Genomic_DNA"/>
</dbReference>
<feature type="domain" description="Uracil-DNA glycosylase-like" evidence="13">
    <location>
        <begin position="50"/>
        <end position="210"/>
    </location>
</feature>
<reference evidence="18" key="4">
    <citation type="submission" date="2023-03" db="EMBL/GenBank/DDBJ databases">
        <title>DFI Biobank Strains.</title>
        <authorList>
            <person name="Mostad J."/>
            <person name="Paddock L."/>
            <person name="Medina S."/>
            <person name="Waligurski E."/>
            <person name="Barat B."/>
            <person name="Smith R."/>
            <person name="Burgo V."/>
            <person name="Metcalfe C."/>
            <person name="Woodson C."/>
            <person name="Sundararajan A."/>
            <person name="Ramaswamy R."/>
            <person name="Lin H."/>
            <person name="Pamer E.G."/>
        </authorList>
    </citation>
    <scope>NUCLEOTIDE SEQUENCE</scope>
    <source>
        <strain evidence="18">DFI.9.5</strain>
    </source>
</reference>
<dbReference type="EMBL" id="JARFID010000040">
    <property type="protein sequence ID" value="MDE8697255.1"/>
    <property type="molecule type" value="Genomic_DNA"/>
</dbReference>
<sequence length="220" mass="25057">MNVQIEESWKARLEPEFEKDYFHTLTDFVREEYSHYPIYPPGKLIFNAFNLCPFDKVKVVIIGQDPYHGPGQAHGLCFSVNDGVRFPPSLINIFKEIKDDIGTDAPTTGNLTRWAEQGVLLLNATLTVRAHQAGSHQNRGWETFTDAAIRVLAEQREHLVFILWGSYAQRKGAFIDRSKHLVLTSAHPSPLSAYNGFFGNKHFSRANAYLKEHGEQEIAW</sequence>
<keyword evidence="7 10" id="KW-0227">DNA damage</keyword>
<evidence type="ECO:0000256" key="3">
    <source>
        <dbReference type="ARBA" id="ARBA00008184"/>
    </source>
</evidence>
<evidence type="ECO:0000313" key="23">
    <source>
        <dbReference type="Proteomes" id="UP000325055"/>
    </source>
</evidence>
<dbReference type="Proteomes" id="UP000283341">
    <property type="component" value="Unassembled WGS sequence"/>
</dbReference>
<evidence type="ECO:0000313" key="17">
    <source>
        <dbReference type="EMBL" id="KAA5423406.1"/>
    </source>
</evidence>
<evidence type="ECO:0000313" key="22">
    <source>
        <dbReference type="Proteomes" id="UP000283341"/>
    </source>
</evidence>
<dbReference type="KEGG" id="bcel:BcellWH2_01601"/>
<comment type="subcellular location">
    <subcellularLocation>
        <location evidence="10">Cytoplasm</location>
    </subcellularLocation>
</comment>
<gene>
    <name evidence="10 14" type="primary">ung</name>
    <name evidence="14" type="ORF">BcellWH2_01601</name>
    <name evidence="20" type="ORF">DWX97_04740</name>
    <name evidence="17" type="ORF">F2Y81_02200</name>
    <name evidence="15" type="ORF">F2Y86_14760</name>
    <name evidence="16" type="ORF">F2Y87_00530</name>
    <name evidence="18" type="ORF">PZH42_24425</name>
    <name evidence="19" type="ORF">RO785_04230</name>
</gene>
<proteinExistence type="inferred from homology"/>
<dbReference type="PATRIC" id="fig|246787.4.peg.1645"/>
<dbReference type="GO" id="GO:0005737">
    <property type="term" value="C:cytoplasm"/>
    <property type="evidence" value="ECO:0007669"/>
    <property type="project" value="UniProtKB-SubCell"/>
</dbReference>
<dbReference type="GeneID" id="66306960"/>
<dbReference type="Proteomes" id="UP000482653">
    <property type="component" value="Unassembled WGS sequence"/>
</dbReference>
<dbReference type="GO" id="GO:0097510">
    <property type="term" value="P:base-excision repair, AP site formation via deaminated base removal"/>
    <property type="evidence" value="ECO:0007669"/>
    <property type="project" value="TreeGrafter"/>
</dbReference>
<evidence type="ECO:0000313" key="25">
    <source>
        <dbReference type="Proteomes" id="UP000482653"/>
    </source>
</evidence>
<evidence type="ECO:0000256" key="12">
    <source>
        <dbReference type="RuleBase" id="RU003780"/>
    </source>
</evidence>
<dbReference type="FunFam" id="3.40.470.10:FF:000001">
    <property type="entry name" value="Uracil-DNA glycosylase"/>
    <property type="match status" value="1"/>
</dbReference>
<dbReference type="Proteomes" id="UP000061809">
    <property type="component" value="Chromosome"/>
</dbReference>
<dbReference type="Gene3D" id="3.40.470.10">
    <property type="entry name" value="Uracil-DNA glycosylase-like domain"/>
    <property type="match status" value="1"/>
</dbReference>
<reference evidence="14 21" key="1">
    <citation type="journal article" date="2015" name="Science">
        <title>Genetic determinants of in vivo fitness and diet responsiveness in multiple human gut Bacteroides.</title>
        <authorList>
            <person name="Wu M."/>
            <person name="McNulty N.P."/>
            <person name="Rodionov D.A."/>
            <person name="Khoroshkin M.S."/>
            <person name="Griffin N.W."/>
            <person name="Cheng J."/>
            <person name="Latreille P."/>
            <person name="Kerstetter R.A."/>
            <person name="Terrapon N."/>
            <person name="Henrissat B."/>
            <person name="Osterman A.L."/>
            <person name="Gordon J.I."/>
        </authorList>
    </citation>
    <scope>NUCLEOTIDE SEQUENCE [LARGE SCALE GENOMIC DNA]</scope>
    <source>
        <strain evidence="14 21">WH2</strain>
    </source>
</reference>
<dbReference type="RefSeq" id="WP_007218939.1">
    <property type="nucleotide sequence ID" value="NZ_CABMLT010000006.1"/>
</dbReference>
<evidence type="ECO:0000313" key="20">
    <source>
        <dbReference type="EMBL" id="RGS39231.1"/>
    </source>
</evidence>
<keyword evidence="14" id="KW-0326">Glycosidase</keyword>
<dbReference type="GO" id="GO:0004844">
    <property type="term" value="F:uracil DNA N-glycosylase activity"/>
    <property type="evidence" value="ECO:0007669"/>
    <property type="project" value="UniProtKB-UniRule"/>
</dbReference>
<evidence type="ECO:0000313" key="24">
    <source>
        <dbReference type="Proteomes" id="UP000448877"/>
    </source>
</evidence>
<evidence type="ECO:0000256" key="7">
    <source>
        <dbReference type="ARBA" id="ARBA00022763"/>
    </source>
</evidence>
<dbReference type="NCBIfam" id="NF003592">
    <property type="entry name" value="PRK05254.1-5"/>
    <property type="match status" value="1"/>
</dbReference>
<evidence type="ECO:0000313" key="19">
    <source>
        <dbReference type="EMBL" id="MDT4510188.1"/>
    </source>
</evidence>
<dbReference type="Proteomes" id="UP000448877">
    <property type="component" value="Unassembled WGS sequence"/>
</dbReference>
<evidence type="ECO:0000313" key="14">
    <source>
        <dbReference type="EMBL" id="ALJ58854.1"/>
    </source>
</evidence>
<evidence type="ECO:0000256" key="6">
    <source>
        <dbReference type="ARBA" id="ARBA00022490"/>
    </source>
</evidence>
<evidence type="ECO:0000313" key="15">
    <source>
        <dbReference type="EMBL" id="KAA5407714.1"/>
    </source>
</evidence>
<dbReference type="EMBL" id="JAVSNH010000001">
    <property type="protein sequence ID" value="MDT4510188.1"/>
    <property type="molecule type" value="Genomic_DNA"/>
</dbReference>
<dbReference type="InterPro" id="IPR018085">
    <property type="entry name" value="Ura-DNA_Glyclase_AS"/>
</dbReference>
<organism evidence="14 21">
    <name type="scientific">Bacteroides cellulosilyticus</name>
    <dbReference type="NCBI Taxonomy" id="246787"/>
    <lineage>
        <taxon>Bacteria</taxon>
        <taxon>Pseudomonadati</taxon>
        <taxon>Bacteroidota</taxon>
        <taxon>Bacteroidia</taxon>
        <taxon>Bacteroidales</taxon>
        <taxon>Bacteroidaceae</taxon>
        <taxon>Bacteroides</taxon>
    </lineage>
</organism>
<dbReference type="Proteomes" id="UP000325055">
    <property type="component" value="Unassembled WGS sequence"/>
</dbReference>
<reference evidence="20 22" key="2">
    <citation type="submission" date="2018-08" db="EMBL/GenBank/DDBJ databases">
        <title>A genome reference for cultivated species of the human gut microbiota.</title>
        <authorList>
            <person name="Zou Y."/>
            <person name="Xue W."/>
            <person name="Luo G."/>
        </authorList>
    </citation>
    <scope>NUCLEOTIDE SEQUENCE [LARGE SCALE GENOMIC DNA]</scope>
    <source>
        <strain evidence="20 22">AF22-3AC</strain>
    </source>
</reference>
<dbReference type="Pfam" id="PF03167">
    <property type="entry name" value="UDG"/>
    <property type="match status" value="1"/>
</dbReference>
<evidence type="ECO:0000313" key="18">
    <source>
        <dbReference type="EMBL" id="MDE8697255.1"/>
    </source>
</evidence>
<dbReference type="InterPro" id="IPR036895">
    <property type="entry name" value="Uracil-DNA_glycosylase-like_sf"/>
</dbReference>
<dbReference type="EMBL" id="CP012801">
    <property type="protein sequence ID" value="ALJ58854.1"/>
    <property type="molecule type" value="Genomic_DNA"/>
</dbReference>
<evidence type="ECO:0000259" key="13">
    <source>
        <dbReference type="SMART" id="SM00986"/>
    </source>
</evidence>
<dbReference type="EMBL" id="VVYV01000002">
    <property type="protein sequence ID" value="KAA5423406.1"/>
    <property type="molecule type" value="Genomic_DNA"/>
</dbReference>
<dbReference type="eggNOG" id="COG0692">
    <property type="taxonomic scope" value="Bacteria"/>
</dbReference>
<dbReference type="SMART" id="SM00986">
    <property type="entry name" value="UDG"/>
    <property type="match status" value="1"/>
</dbReference>
<evidence type="ECO:0000256" key="8">
    <source>
        <dbReference type="ARBA" id="ARBA00022801"/>
    </source>
</evidence>
<keyword evidence="8 10" id="KW-0378">Hydrolase</keyword>
<protein>
    <recommendedName>
        <fullName evidence="5 10">Uracil-DNA glycosylase</fullName>
        <shortName evidence="10">UDG</shortName>
        <ecNumber evidence="4 10">3.2.2.27</ecNumber>
    </recommendedName>
</protein>
<reference evidence="19" key="5">
    <citation type="submission" date="2023-08" db="EMBL/GenBank/DDBJ databases">
        <title>Reintroducing virulent viruses to syntetic microbiomes.</title>
        <authorList>
            <person name="Wilde J."/>
            <person name="Boyes R."/>
            <person name="Robinson A.V."/>
            <person name="Daisley B.A."/>
            <person name="Allen-Vercoe E."/>
        </authorList>
    </citation>
    <scope>NUCLEOTIDE SEQUENCE</scope>
    <source>
        <strain evidence="19">225I_12FAA</strain>
    </source>
</reference>
<dbReference type="Proteomes" id="UP001221924">
    <property type="component" value="Unassembled WGS sequence"/>
</dbReference>
<evidence type="ECO:0000256" key="1">
    <source>
        <dbReference type="ARBA" id="ARBA00001400"/>
    </source>
</evidence>
<evidence type="ECO:0000256" key="10">
    <source>
        <dbReference type="HAMAP-Rule" id="MF_00148"/>
    </source>
</evidence>
<dbReference type="STRING" id="246787.BcellWH2_01601"/>
<comment type="function">
    <text evidence="2 10 12">Excises uracil residues from the DNA which can arise as a result of misincorporation of dUMP residues by DNA polymerase or due to deamination of cytosine.</text>
</comment>
<evidence type="ECO:0000256" key="11">
    <source>
        <dbReference type="PROSITE-ProRule" id="PRU10072"/>
    </source>
</evidence>
<name>A0A0P0G9F9_9BACE</name>
<dbReference type="CDD" id="cd10027">
    <property type="entry name" value="UDG-F1-like"/>
    <property type="match status" value="1"/>
</dbReference>
<dbReference type="NCBIfam" id="NF003591">
    <property type="entry name" value="PRK05254.1-4"/>
    <property type="match status" value="1"/>
</dbReference>
<comment type="catalytic activity">
    <reaction evidence="1 10 12">
        <text>Hydrolyzes single-stranded DNA or mismatched double-stranded DNA and polynucleotides, releasing free uracil.</text>
        <dbReference type="EC" id="3.2.2.27"/>
    </reaction>
</comment>
<keyword evidence="9 10" id="KW-0234">DNA repair</keyword>
<dbReference type="HAMAP" id="MF_00148">
    <property type="entry name" value="UDG"/>
    <property type="match status" value="1"/>
</dbReference>
<accession>A0A0P0G9F9</accession>
<evidence type="ECO:0000313" key="16">
    <source>
        <dbReference type="EMBL" id="KAA5422877.1"/>
    </source>
</evidence>
<keyword evidence="6 10" id="KW-0963">Cytoplasm</keyword>
<evidence type="ECO:0000256" key="4">
    <source>
        <dbReference type="ARBA" id="ARBA00012030"/>
    </source>
</evidence>
<reference evidence="23 24" key="3">
    <citation type="journal article" date="2019" name="Nat. Med.">
        <title>A library of human gut bacterial isolates paired with longitudinal multiomics data enables mechanistic microbiome research.</title>
        <authorList>
            <person name="Poyet M."/>
            <person name="Groussin M."/>
            <person name="Gibbons S.M."/>
            <person name="Avila-Pacheco J."/>
            <person name="Jiang X."/>
            <person name="Kearney S.M."/>
            <person name="Perrotta A.R."/>
            <person name="Berdy B."/>
            <person name="Zhao S."/>
            <person name="Lieberman T.D."/>
            <person name="Swanson P.K."/>
            <person name="Smith M."/>
            <person name="Roesemann S."/>
            <person name="Alexander J.E."/>
            <person name="Rich S.A."/>
            <person name="Livny J."/>
            <person name="Vlamakis H."/>
            <person name="Clish C."/>
            <person name="Bullock K."/>
            <person name="Deik A."/>
            <person name="Scott J."/>
            <person name="Pierce K.A."/>
            <person name="Xavier R.J."/>
            <person name="Alm E.J."/>
        </authorList>
    </citation>
    <scope>NUCLEOTIDE SEQUENCE [LARGE SCALE GENOMIC DNA]</scope>
    <source>
        <strain evidence="17 24">BIOML-A6</strain>
        <strain evidence="15 23">BIOML-A7</strain>
        <strain evidence="16 25">BIOML-A8</strain>
    </source>
</reference>
<dbReference type="InterPro" id="IPR002043">
    <property type="entry name" value="UDG_fam1"/>
</dbReference>
<dbReference type="Proteomes" id="UP001266995">
    <property type="component" value="Unassembled WGS sequence"/>
</dbReference>
<dbReference type="NCBIfam" id="NF003588">
    <property type="entry name" value="PRK05254.1-1"/>
    <property type="match status" value="1"/>
</dbReference>
<dbReference type="PROSITE" id="PS00130">
    <property type="entry name" value="U_DNA_GLYCOSYLASE"/>
    <property type="match status" value="1"/>
</dbReference>
<comment type="similarity">
    <text evidence="3 10 12">Belongs to the uracil-DNA glycosylase (UDG) superfamily. UNG family.</text>
</comment>
<dbReference type="SMART" id="SM00987">
    <property type="entry name" value="UreE_C"/>
    <property type="match status" value="1"/>
</dbReference>
<dbReference type="SUPFAM" id="SSF52141">
    <property type="entry name" value="Uracil-DNA glycosylase-like"/>
    <property type="match status" value="1"/>
</dbReference>